<feature type="signal peptide" evidence="2">
    <location>
        <begin position="1"/>
        <end position="16"/>
    </location>
</feature>
<gene>
    <name evidence="3" type="ORF">EK21DRAFT_79741</name>
</gene>
<comment type="caution">
    <text evidence="3">The sequence shown here is derived from an EMBL/GenBank/DDBJ whole genome shotgun (WGS) entry which is preliminary data.</text>
</comment>
<feature type="region of interest" description="Disordered" evidence="1">
    <location>
        <begin position="28"/>
        <end position="53"/>
    </location>
</feature>
<accession>A0A9P4LG47</accession>
<evidence type="ECO:0000313" key="3">
    <source>
        <dbReference type="EMBL" id="KAF2023958.1"/>
    </source>
</evidence>
<evidence type="ECO:0000256" key="2">
    <source>
        <dbReference type="SAM" id="SignalP"/>
    </source>
</evidence>
<dbReference type="Proteomes" id="UP000799777">
    <property type="component" value="Unassembled WGS sequence"/>
</dbReference>
<keyword evidence="4" id="KW-1185">Reference proteome</keyword>
<evidence type="ECO:0000313" key="4">
    <source>
        <dbReference type="Proteomes" id="UP000799777"/>
    </source>
</evidence>
<evidence type="ECO:0000256" key="1">
    <source>
        <dbReference type="SAM" id="MobiDB-lite"/>
    </source>
</evidence>
<reference evidence="3" key="1">
    <citation type="journal article" date="2020" name="Stud. Mycol.">
        <title>101 Dothideomycetes genomes: a test case for predicting lifestyles and emergence of pathogens.</title>
        <authorList>
            <person name="Haridas S."/>
            <person name="Albert R."/>
            <person name="Binder M."/>
            <person name="Bloem J."/>
            <person name="Labutti K."/>
            <person name="Salamov A."/>
            <person name="Andreopoulos B."/>
            <person name="Baker S."/>
            <person name="Barry K."/>
            <person name="Bills G."/>
            <person name="Bluhm B."/>
            <person name="Cannon C."/>
            <person name="Castanera R."/>
            <person name="Culley D."/>
            <person name="Daum C."/>
            <person name="Ezra D."/>
            <person name="Gonzalez J."/>
            <person name="Henrissat B."/>
            <person name="Kuo A."/>
            <person name="Liang C."/>
            <person name="Lipzen A."/>
            <person name="Lutzoni F."/>
            <person name="Magnuson J."/>
            <person name="Mondo S."/>
            <person name="Nolan M."/>
            <person name="Ohm R."/>
            <person name="Pangilinan J."/>
            <person name="Park H.-J."/>
            <person name="Ramirez L."/>
            <person name="Alfaro M."/>
            <person name="Sun H."/>
            <person name="Tritt A."/>
            <person name="Yoshinaga Y."/>
            <person name="Zwiers L.-H."/>
            <person name="Turgeon B."/>
            <person name="Goodwin S."/>
            <person name="Spatafora J."/>
            <person name="Crous P."/>
            <person name="Grigoriev I."/>
        </authorList>
    </citation>
    <scope>NUCLEOTIDE SEQUENCE</scope>
    <source>
        <strain evidence="3">CBS 110217</strain>
    </source>
</reference>
<keyword evidence="2" id="KW-0732">Signal</keyword>
<proteinExistence type="predicted"/>
<dbReference type="AlphaFoldDB" id="A0A9P4LG47"/>
<feature type="compositionally biased region" description="Basic residues" evidence="1">
    <location>
        <begin position="38"/>
        <end position="49"/>
    </location>
</feature>
<name>A0A9P4LG47_9PLEO</name>
<organism evidence="3 4">
    <name type="scientific">Setomelanomma holmii</name>
    <dbReference type="NCBI Taxonomy" id="210430"/>
    <lineage>
        <taxon>Eukaryota</taxon>
        <taxon>Fungi</taxon>
        <taxon>Dikarya</taxon>
        <taxon>Ascomycota</taxon>
        <taxon>Pezizomycotina</taxon>
        <taxon>Dothideomycetes</taxon>
        <taxon>Pleosporomycetidae</taxon>
        <taxon>Pleosporales</taxon>
        <taxon>Pleosporineae</taxon>
        <taxon>Phaeosphaeriaceae</taxon>
        <taxon>Setomelanomma</taxon>
    </lineage>
</organism>
<protein>
    <submittedName>
        <fullName evidence="3">Uncharacterized protein</fullName>
    </submittedName>
</protein>
<dbReference type="EMBL" id="ML978315">
    <property type="protein sequence ID" value="KAF2023958.1"/>
    <property type="molecule type" value="Genomic_DNA"/>
</dbReference>
<sequence>MKVAIVAIVFATVVAANPYPWAAPQASVLPAPSSTHNGTHKGNRTRKNPHKEPIPTFTTGCECQKPVVPINLLDANERCLMEHAAAIGCFIGSGGSCPSPAPACGLGVLDATPFTH</sequence>
<dbReference type="OrthoDB" id="3783411at2759"/>
<feature type="chain" id="PRO_5040240509" evidence="2">
    <location>
        <begin position="17"/>
        <end position="116"/>
    </location>
</feature>